<comment type="caution">
    <text evidence="1">The sequence shown here is derived from an EMBL/GenBank/DDBJ whole genome shotgun (WGS) entry which is preliminary data.</text>
</comment>
<organism evidence="1 2">
    <name type="scientific">Tepidamorphus gemmatus</name>
    <dbReference type="NCBI Taxonomy" id="747076"/>
    <lineage>
        <taxon>Bacteria</taxon>
        <taxon>Pseudomonadati</taxon>
        <taxon>Pseudomonadota</taxon>
        <taxon>Alphaproteobacteria</taxon>
        <taxon>Hyphomicrobiales</taxon>
        <taxon>Tepidamorphaceae</taxon>
        <taxon>Tepidamorphus</taxon>
    </lineage>
</organism>
<evidence type="ECO:0008006" key="3">
    <source>
        <dbReference type="Google" id="ProtNLM"/>
    </source>
</evidence>
<evidence type="ECO:0000313" key="2">
    <source>
        <dbReference type="Proteomes" id="UP000295678"/>
    </source>
</evidence>
<sequence length="146" mass="15759">MGAGPLMSDSDARAAEPGEPIAAYKALLRDIIDRRPSGTRRRLAEALGKNPSFISQITNPAYPTPIPAGDVEVILELCHFSPDERARFLSAYAAAHPRRAAGAASRPKLRALTLNVPDLGSGRRNAEFDRAVQDFVARLARLIDAD</sequence>
<proteinExistence type="predicted"/>
<accession>A0A4R3MB56</accession>
<dbReference type="Proteomes" id="UP000295678">
    <property type="component" value="Unassembled WGS sequence"/>
</dbReference>
<name>A0A4R3MB56_9HYPH</name>
<keyword evidence="2" id="KW-1185">Reference proteome</keyword>
<gene>
    <name evidence="1" type="ORF">EDC22_105251</name>
</gene>
<dbReference type="EMBL" id="SMAK01000005">
    <property type="protein sequence ID" value="TCT10750.1"/>
    <property type="molecule type" value="Genomic_DNA"/>
</dbReference>
<reference evidence="1 2" key="1">
    <citation type="submission" date="2019-03" db="EMBL/GenBank/DDBJ databases">
        <title>Genomic Encyclopedia of Type Strains, Phase IV (KMG-IV): sequencing the most valuable type-strain genomes for metagenomic binning, comparative biology and taxonomic classification.</title>
        <authorList>
            <person name="Goeker M."/>
        </authorList>
    </citation>
    <scope>NUCLEOTIDE SEQUENCE [LARGE SCALE GENOMIC DNA]</scope>
    <source>
        <strain evidence="1 2">DSM 19345</strain>
    </source>
</reference>
<protein>
    <recommendedName>
        <fullName evidence="3">Helix-turn-helix protein</fullName>
    </recommendedName>
</protein>
<evidence type="ECO:0000313" key="1">
    <source>
        <dbReference type="EMBL" id="TCT10750.1"/>
    </source>
</evidence>
<dbReference type="AlphaFoldDB" id="A0A4R3MB56"/>